<reference evidence="1" key="2">
    <citation type="journal article" date="2010" name="Nature">
        <title>Comparative genomics reveals mobile pathogenicity chromosomes in Fusarium.</title>
        <authorList>
            <person name="Ma L.J."/>
            <person name="van der Does H.C."/>
            <person name="Borkovich K.A."/>
            <person name="Coleman J.J."/>
            <person name="Daboussi M.J."/>
            <person name="Di Pietro A."/>
            <person name="Dufresne M."/>
            <person name="Freitag M."/>
            <person name="Grabherr M."/>
            <person name="Henrissat B."/>
            <person name="Houterman P.M."/>
            <person name="Kang S."/>
            <person name="Shim W.B."/>
            <person name="Woloshuk C."/>
            <person name="Xie X."/>
            <person name="Xu J.R."/>
            <person name="Antoniw J."/>
            <person name="Baker S.E."/>
            <person name="Bluhm B.H."/>
            <person name="Breakspear A."/>
            <person name="Brown D.W."/>
            <person name="Butchko R.A."/>
            <person name="Chapman S."/>
            <person name="Coulson R."/>
            <person name="Coutinho P.M."/>
            <person name="Danchin E.G."/>
            <person name="Diener A."/>
            <person name="Gale L.R."/>
            <person name="Gardiner D.M."/>
            <person name="Goff S."/>
            <person name="Hammond-Kosack K.E."/>
            <person name="Hilburn K."/>
            <person name="Hua-Van A."/>
            <person name="Jonkers W."/>
            <person name="Kazan K."/>
            <person name="Kodira C.D."/>
            <person name="Koehrsen M."/>
            <person name="Kumar L."/>
            <person name="Lee Y.H."/>
            <person name="Li L."/>
            <person name="Manners J.M."/>
            <person name="Miranda-Saavedra D."/>
            <person name="Mukherjee M."/>
            <person name="Park G."/>
            <person name="Park J."/>
            <person name="Park S.Y."/>
            <person name="Proctor R.H."/>
            <person name="Regev A."/>
            <person name="Ruiz-Roldan M.C."/>
            <person name="Sain D."/>
            <person name="Sakthikumar S."/>
            <person name="Sykes S."/>
            <person name="Schwartz D.C."/>
            <person name="Turgeon B.G."/>
            <person name="Wapinski I."/>
            <person name="Yoder O."/>
            <person name="Young S."/>
            <person name="Zeng Q."/>
            <person name="Zhou S."/>
            <person name="Galagan J."/>
            <person name="Cuomo C.A."/>
            <person name="Kistler H.C."/>
            <person name="Rep M."/>
        </authorList>
    </citation>
    <scope>NUCLEOTIDE SEQUENCE [LARGE SCALE GENOMIC DNA]</scope>
    <source>
        <strain evidence="1">4287</strain>
    </source>
</reference>
<gene>
    <name evidence="1" type="ORF">FOXG_20840</name>
</gene>
<reference evidence="1" key="1">
    <citation type="submission" date="2007-04" db="EMBL/GenBank/DDBJ databases">
        <authorList>
            <consortium name="The Broad Institute Genome Sequencing Platform"/>
            <person name="Birren B."/>
            <person name="Lander E."/>
            <person name="Galagan J."/>
            <person name="Nusbaum C."/>
            <person name="Devon K."/>
            <person name="Ma L.-J."/>
            <person name="Jaffe D."/>
            <person name="Butler J."/>
            <person name="Alvarez P."/>
            <person name="Gnerre S."/>
            <person name="Grabherr M."/>
            <person name="Kleber M."/>
            <person name="Mauceli E."/>
            <person name="Brockman W."/>
            <person name="MacCallum I.A."/>
            <person name="Young S."/>
            <person name="LaButti K."/>
            <person name="DeCaprio D."/>
            <person name="Crawford M."/>
            <person name="Koehrsen M."/>
            <person name="Engels R."/>
            <person name="Montgomery P."/>
            <person name="Pearson M."/>
            <person name="Howarth C."/>
            <person name="Larson L."/>
            <person name="White J."/>
            <person name="O'Leary S."/>
            <person name="Kodira C."/>
            <person name="Zeng Q."/>
            <person name="Yandava C."/>
            <person name="Alvarado L."/>
            <person name="Kistler C."/>
            <person name="Shim W.-B."/>
            <person name="Kang S."/>
            <person name="Woloshuk C."/>
        </authorList>
    </citation>
    <scope>NUCLEOTIDE SEQUENCE</scope>
    <source>
        <strain evidence="1">4287</strain>
    </source>
</reference>
<dbReference type="GeneID" id="28961546"/>
<dbReference type="AlphaFoldDB" id="A0A0J9VRZ0"/>
<dbReference type="RefSeq" id="XP_018251596.1">
    <property type="nucleotide sequence ID" value="XM_018401152.1"/>
</dbReference>
<dbReference type="VEuPathDB" id="FungiDB:FOXG_20840"/>
<sequence length="114" mass="12870">MSIGKMCSDDLVQIRVADGQKRKVAECGGRRGLGKLSRSIDEDLLTVGHPFLDNVLTKHVLIIHQGEDNALIKYRYRNLKESQTAGLRRDVGNSESVLLREWKVKRTKERIAVA</sequence>
<evidence type="ECO:0000313" key="1">
    <source>
        <dbReference type="EMBL" id="KNB13551.1"/>
    </source>
</evidence>
<dbReference type="EMBL" id="DS231712">
    <property type="protein sequence ID" value="KNB13551.1"/>
    <property type="molecule type" value="Genomic_DNA"/>
</dbReference>
<dbReference type="Proteomes" id="UP000009097">
    <property type="component" value="Unassembled WGS sequence"/>
</dbReference>
<proteinExistence type="predicted"/>
<accession>A0A0J9VRZ0</accession>
<name>A0A0J9VRZ0_FUSO4</name>
<dbReference type="KEGG" id="fox:FOXG_20840"/>
<organism evidence="1 2">
    <name type="scientific">Fusarium oxysporum f. sp. lycopersici (strain 4287 / CBS 123668 / FGSC 9935 / NRRL 34936)</name>
    <name type="common">Fusarium vascular wilt of tomato</name>
    <dbReference type="NCBI Taxonomy" id="426428"/>
    <lineage>
        <taxon>Eukaryota</taxon>
        <taxon>Fungi</taxon>
        <taxon>Dikarya</taxon>
        <taxon>Ascomycota</taxon>
        <taxon>Pezizomycotina</taxon>
        <taxon>Sordariomycetes</taxon>
        <taxon>Hypocreomycetidae</taxon>
        <taxon>Hypocreales</taxon>
        <taxon>Nectriaceae</taxon>
        <taxon>Fusarium</taxon>
        <taxon>Fusarium oxysporum species complex</taxon>
    </lineage>
</organism>
<protein>
    <submittedName>
        <fullName evidence="1">Uncharacterized protein</fullName>
    </submittedName>
</protein>
<evidence type="ECO:0000313" key="2">
    <source>
        <dbReference type="Proteomes" id="UP000009097"/>
    </source>
</evidence>